<dbReference type="InterPro" id="IPR013766">
    <property type="entry name" value="Thioredoxin_domain"/>
</dbReference>
<reference evidence="2 3" key="1">
    <citation type="submission" date="2018-05" db="EMBL/GenBank/DDBJ databases">
        <title>Genomic Encyclopedia of Type Strains, Phase IV (KMG-IV): sequencing the most valuable type-strain genomes for metagenomic binning, comparative biology and taxonomic classification.</title>
        <authorList>
            <person name="Goeker M."/>
        </authorList>
    </citation>
    <scope>NUCLEOTIDE SEQUENCE [LARGE SCALE GENOMIC DNA]</scope>
    <source>
        <strain evidence="2 3">DSM 28556</strain>
    </source>
</reference>
<dbReference type="EMBL" id="QJJQ01000008">
    <property type="protein sequence ID" value="PXW86374.1"/>
    <property type="molecule type" value="Genomic_DNA"/>
</dbReference>
<evidence type="ECO:0000259" key="1">
    <source>
        <dbReference type="Pfam" id="PF00085"/>
    </source>
</evidence>
<feature type="domain" description="Thioredoxin" evidence="1">
    <location>
        <begin position="20"/>
        <end position="86"/>
    </location>
</feature>
<dbReference type="Proteomes" id="UP000247978">
    <property type="component" value="Unassembled WGS sequence"/>
</dbReference>
<dbReference type="CDD" id="cd02947">
    <property type="entry name" value="TRX_family"/>
    <property type="match status" value="1"/>
</dbReference>
<name>A0A2V3VZL0_9BACI</name>
<dbReference type="RefSeq" id="WP_110395781.1">
    <property type="nucleotide sequence ID" value="NZ_JBHUHB010000001.1"/>
</dbReference>
<proteinExistence type="predicted"/>
<dbReference type="Gene3D" id="3.40.30.10">
    <property type="entry name" value="Glutaredoxin"/>
    <property type="match status" value="1"/>
</dbReference>
<dbReference type="SUPFAM" id="SSF52833">
    <property type="entry name" value="Thioredoxin-like"/>
    <property type="match status" value="1"/>
</dbReference>
<accession>A0A2V3VZL0</accession>
<comment type="caution">
    <text evidence="2">The sequence shown here is derived from an EMBL/GenBank/DDBJ whole genome shotgun (WGS) entry which is preliminary data.</text>
</comment>
<dbReference type="Pfam" id="PF00085">
    <property type="entry name" value="Thioredoxin"/>
    <property type="match status" value="1"/>
</dbReference>
<sequence>MTPFKPLSSIKETETFIHHHTFTFLYITQPNCSVCHGLQPQIERIIAKYPNIHARTIDASKVTEIAGLFSIFTAPVLLLFVNGKEYLREARIVQTELLDKKIARIYENMVD</sequence>
<dbReference type="InterPro" id="IPR036249">
    <property type="entry name" value="Thioredoxin-like_sf"/>
</dbReference>
<organism evidence="2 3">
    <name type="scientific">Pseudogracilibacillus auburnensis</name>
    <dbReference type="NCBI Taxonomy" id="1494959"/>
    <lineage>
        <taxon>Bacteria</taxon>
        <taxon>Bacillati</taxon>
        <taxon>Bacillota</taxon>
        <taxon>Bacilli</taxon>
        <taxon>Bacillales</taxon>
        <taxon>Bacillaceae</taxon>
        <taxon>Pseudogracilibacillus</taxon>
    </lineage>
</organism>
<dbReference type="OrthoDB" id="411356at2"/>
<evidence type="ECO:0000313" key="2">
    <source>
        <dbReference type="EMBL" id="PXW86374.1"/>
    </source>
</evidence>
<keyword evidence="3" id="KW-1185">Reference proteome</keyword>
<evidence type="ECO:0000313" key="3">
    <source>
        <dbReference type="Proteomes" id="UP000247978"/>
    </source>
</evidence>
<gene>
    <name evidence="2" type="ORF">DFR56_108193</name>
</gene>
<dbReference type="AlphaFoldDB" id="A0A2V3VZL0"/>
<protein>
    <submittedName>
        <fullName evidence="2">Thioredoxin</fullName>
    </submittedName>
</protein>